<sequence length="177" mass="19938">MVKINYCVPIDKYGRGQHARLKPLHQGKDRDNSRMIGELLNNLNKHGIEMWMKLADVDRTTLVDMDERLLGFSETPGESSSGGREYQDGNMHVFPEIGDDVEADTYVNSDKLSNEVLSHYMIEEGVGVQHMNVSKIIMSATSNSNLYSLFLLTSTFSSLRSSFSFLIPPHILCFCIS</sequence>
<proteinExistence type="predicted"/>
<evidence type="ECO:0000313" key="2">
    <source>
        <dbReference type="Proteomes" id="UP001359559"/>
    </source>
</evidence>
<organism evidence="1 2">
    <name type="scientific">Clitoria ternatea</name>
    <name type="common">Butterfly pea</name>
    <dbReference type="NCBI Taxonomy" id="43366"/>
    <lineage>
        <taxon>Eukaryota</taxon>
        <taxon>Viridiplantae</taxon>
        <taxon>Streptophyta</taxon>
        <taxon>Embryophyta</taxon>
        <taxon>Tracheophyta</taxon>
        <taxon>Spermatophyta</taxon>
        <taxon>Magnoliopsida</taxon>
        <taxon>eudicotyledons</taxon>
        <taxon>Gunneridae</taxon>
        <taxon>Pentapetalae</taxon>
        <taxon>rosids</taxon>
        <taxon>fabids</taxon>
        <taxon>Fabales</taxon>
        <taxon>Fabaceae</taxon>
        <taxon>Papilionoideae</taxon>
        <taxon>50 kb inversion clade</taxon>
        <taxon>NPAAA clade</taxon>
        <taxon>indigoferoid/millettioid clade</taxon>
        <taxon>Phaseoleae</taxon>
        <taxon>Clitoria</taxon>
    </lineage>
</organism>
<keyword evidence="2" id="KW-1185">Reference proteome</keyword>
<name>A0AAN9JBE6_CLITE</name>
<gene>
    <name evidence="1" type="ORF">RJT34_18767</name>
</gene>
<comment type="caution">
    <text evidence="1">The sequence shown here is derived from an EMBL/GenBank/DDBJ whole genome shotgun (WGS) entry which is preliminary data.</text>
</comment>
<dbReference type="Proteomes" id="UP001359559">
    <property type="component" value="Unassembled WGS sequence"/>
</dbReference>
<protein>
    <submittedName>
        <fullName evidence="1">Uncharacterized protein</fullName>
    </submittedName>
</protein>
<accession>A0AAN9JBE6</accession>
<reference evidence="1 2" key="1">
    <citation type="submission" date="2024-01" db="EMBL/GenBank/DDBJ databases">
        <title>The genomes of 5 underutilized Papilionoideae crops provide insights into root nodulation and disease resistance.</title>
        <authorList>
            <person name="Yuan L."/>
        </authorList>
    </citation>
    <scope>NUCLEOTIDE SEQUENCE [LARGE SCALE GENOMIC DNA]</scope>
    <source>
        <strain evidence="1">LY-2023</strain>
        <tissue evidence="1">Leaf</tissue>
    </source>
</reference>
<evidence type="ECO:0000313" key="1">
    <source>
        <dbReference type="EMBL" id="KAK7295855.1"/>
    </source>
</evidence>
<dbReference type="EMBL" id="JAYKXN010000004">
    <property type="protein sequence ID" value="KAK7295855.1"/>
    <property type="molecule type" value="Genomic_DNA"/>
</dbReference>
<dbReference type="AlphaFoldDB" id="A0AAN9JBE6"/>